<dbReference type="PANTHER" id="PTHR43677">
    <property type="entry name" value="SHORT-CHAIN DEHYDROGENASE/REDUCTASE"/>
    <property type="match status" value="1"/>
</dbReference>
<comment type="similarity">
    <text evidence="1">Belongs to the zinc-containing alcohol dehydrogenase family. Quinone oxidoreductase subfamily.</text>
</comment>
<evidence type="ECO:0000259" key="4">
    <source>
        <dbReference type="SMART" id="SM00829"/>
    </source>
</evidence>
<protein>
    <recommendedName>
        <fullName evidence="2">15-oxoprostaglandin 13-reductase</fullName>
        <ecNumber evidence="2">1.3.1.48</ecNumber>
    </recommendedName>
</protein>
<dbReference type="PROSITE" id="PS01162">
    <property type="entry name" value="QOR_ZETA_CRYSTAL"/>
    <property type="match status" value="1"/>
</dbReference>
<keyword evidence="3" id="KW-0560">Oxidoreductase</keyword>
<accession>V5H245</accession>
<organism evidence="5">
    <name type="scientific">Ixodes ricinus</name>
    <name type="common">Common tick</name>
    <name type="synonym">Acarus ricinus</name>
    <dbReference type="NCBI Taxonomy" id="34613"/>
    <lineage>
        <taxon>Eukaryota</taxon>
        <taxon>Metazoa</taxon>
        <taxon>Ecdysozoa</taxon>
        <taxon>Arthropoda</taxon>
        <taxon>Chelicerata</taxon>
        <taxon>Arachnida</taxon>
        <taxon>Acari</taxon>
        <taxon>Parasitiformes</taxon>
        <taxon>Ixodida</taxon>
        <taxon>Ixodoidea</taxon>
        <taxon>Ixodidae</taxon>
        <taxon>Ixodinae</taxon>
        <taxon>Ixodes</taxon>
    </lineage>
</organism>
<sequence>MFARYVSARLLALRQSSCRGAAPETRPKASPLHSSATAMSLPKEYKKLVCTKTSQNFREAVSVVTVPAPAALNANEVFLKTKYAGVNASDINATAARYVGTTKPPFDIGFESVGEVVAVGAGVGHLKVGDAVATLNFPEFGAFAEYQLTEASKAFPIPAAVPEVIPLLVSGLTAAMGLDQQGRIKEGETVLVTAAAGGLGHLAVQWAKAAKCHVIGTCSSSDKEAYLKSIGCDKVINYKTQDLGAELQKAYPRGVDVVWETVGGKTFDTLFKRLARRGRLVVIGAISGYQSSDKPFPDVDLQDLPYKLLSRSTSVSGFLLSDYAHLMPQYVAKLTQMLQEGRLVPKVDLGANAEGGELLGLDGCFRGVEYLHSGKSVGKVVVKVHDS</sequence>
<dbReference type="GO" id="GO:0008270">
    <property type="term" value="F:zinc ion binding"/>
    <property type="evidence" value="ECO:0007669"/>
    <property type="project" value="InterPro"/>
</dbReference>
<dbReference type="SUPFAM" id="SSF50129">
    <property type="entry name" value="GroES-like"/>
    <property type="match status" value="1"/>
</dbReference>
<dbReference type="Gene3D" id="3.40.50.720">
    <property type="entry name" value="NAD(P)-binding Rossmann-like Domain"/>
    <property type="match status" value="1"/>
</dbReference>
<dbReference type="SUPFAM" id="SSF51735">
    <property type="entry name" value="NAD(P)-binding Rossmann-fold domains"/>
    <property type="match status" value="1"/>
</dbReference>
<dbReference type="AlphaFoldDB" id="V5H245"/>
<dbReference type="InterPro" id="IPR002364">
    <property type="entry name" value="Quin_OxRdtase/zeta-crystal_CS"/>
</dbReference>
<evidence type="ECO:0000256" key="2">
    <source>
        <dbReference type="ARBA" id="ARBA00011981"/>
    </source>
</evidence>
<dbReference type="PANTHER" id="PTHR43677:SF3">
    <property type="entry name" value="PROSTAGLANDIN REDUCTASE 3"/>
    <property type="match status" value="1"/>
</dbReference>
<dbReference type="Pfam" id="PF08240">
    <property type="entry name" value="ADH_N"/>
    <property type="match status" value="1"/>
</dbReference>
<proteinExistence type="evidence at transcript level"/>
<dbReference type="EMBL" id="GANP01013474">
    <property type="protein sequence ID" value="JAB70994.1"/>
    <property type="molecule type" value="mRNA"/>
</dbReference>
<dbReference type="GO" id="GO:0047522">
    <property type="term" value="F:15-oxoprostaglandin 13-reductase [NAD(P)+] activity"/>
    <property type="evidence" value="ECO:0007669"/>
    <property type="project" value="UniProtKB-EC"/>
</dbReference>
<dbReference type="Pfam" id="PF00107">
    <property type="entry name" value="ADH_zinc_N"/>
    <property type="match status" value="1"/>
</dbReference>
<dbReference type="GO" id="GO:0005739">
    <property type="term" value="C:mitochondrion"/>
    <property type="evidence" value="ECO:0007669"/>
    <property type="project" value="TreeGrafter"/>
</dbReference>
<dbReference type="InterPro" id="IPR013149">
    <property type="entry name" value="ADH-like_C"/>
</dbReference>
<dbReference type="EC" id="1.3.1.48" evidence="2"/>
<dbReference type="Gene3D" id="3.90.180.10">
    <property type="entry name" value="Medium-chain alcohol dehydrogenases, catalytic domain"/>
    <property type="match status" value="1"/>
</dbReference>
<dbReference type="FunFam" id="3.40.50.720:FF:000121">
    <property type="entry name" value="Prostaglandin reductase 2"/>
    <property type="match status" value="1"/>
</dbReference>
<dbReference type="InterPro" id="IPR013154">
    <property type="entry name" value="ADH-like_N"/>
</dbReference>
<name>V5H245_IXORI</name>
<dbReference type="InterPro" id="IPR036291">
    <property type="entry name" value="NAD(P)-bd_dom_sf"/>
</dbReference>
<evidence type="ECO:0000256" key="3">
    <source>
        <dbReference type="ARBA" id="ARBA00023002"/>
    </source>
</evidence>
<reference evidence="5" key="1">
    <citation type="journal article" date="2015" name="Sci. Rep.">
        <title>Tissue- and time-dependent transcription in Ixodes ricinus salivary glands and midguts when blood feeding on the vertebrate host.</title>
        <authorList>
            <person name="Kotsyfakis M."/>
            <person name="Schwarz A."/>
            <person name="Erhart J."/>
            <person name="Ribeiro J.M."/>
        </authorList>
    </citation>
    <scope>NUCLEOTIDE SEQUENCE</scope>
    <source>
        <tissue evidence="5">Salivary gland and midgut</tissue>
    </source>
</reference>
<dbReference type="InterPro" id="IPR011032">
    <property type="entry name" value="GroES-like_sf"/>
</dbReference>
<evidence type="ECO:0000313" key="5">
    <source>
        <dbReference type="EMBL" id="JAB70994.1"/>
    </source>
</evidence>
<feature type="domain" description="Enoyl reductase (ER)" evidence="4">
    <location>
        <begin position="52"/>
        <end position="382"/>
    </location>
</feature>
<dbReference type="CDD" id="cd08250">
    <property type="entry name" value="Mgc45594_like"/>
    <property type="match status" value="1"/>
</dbReference>
<dbReference type="SMART" id="SM00829">
    <property type="entry name" value="PKS_ER"/>
    <property type="match status" value="1"/>
</dbReference>
<dbReference type="InterPro" id="IPR020843">
    <property type="entry name" value="ER"/>
</dbReference>
<dbReference type="InterPro" id="IPR051397">
    <property type="entry name" value="Zn-ADH-like_protein"/>
</dbReference>
<evidence type="ECO:0000256" key="1">
    <source>
        <dbReference type="ARBA" id="ARBA00010371"/>
    </source>
</evidence>